<dbReference type="EMBL" id="LJDB01000060">
    <property type="protein sequence ID" value="ONI39795.1"/>
    <property type="molecule type" value="Genomic_DNA"/>
</dbReference>
<gene>
    <name evidence="1" type="ORF">AN396_06995</name>
</gene>
<sequence>MQIGVVGSINMDMVLSTERIPLKGETLIGTDLNYNAGGKGANQAVSIAKLGGNVKMFGAVGNDANGEKLISSMKQDGVDTSFIRKIDDENTGLAVITVGEHDNTIVVIPGANNLVDRNYIDSVKNELLCCEIIIMQHEIPQDTNEYVVKICKDKDIKLILNPAPAKNVSDTILSGIDYITPNEHEVKILFPDLSIEECLKKYKEQLIVTQGENGVSISMKDDTILNVPSRKSKVLDTTGAGDTFNGAFAYALTQKYPLEKALKFANITAGISTEKHGAQNGMPSKYVVLTEMS</sequence>
<protein>
    <submittedName>
        <fullName evidence="1">Ribokinase</fullName>
    </submittedName>
</protein>
<name>A0ACC8XB47_9FIRM</name>
<organism evidence="1 2">
    <name type="scientific">Candidatus Epulonipiscium fishelsonii</name>
    <dbReference type="NCBI Taxonomy" id="77094"/>
    <lineage>
        <taxon>Bacteria</taxon>
        <taxon>Bacillati</taxon>
        <taxon>Bacillota</taxon>
        <taxon>Clostridia</taxon>
        <taxon>Lachnospirales</taxon>
        <taxon>Lachnospiraceae</taxon>
        <taxon>Candidatus Epulonipiscium</taxon>
    </lineage>
</organism>
<dbReference type="Proteomes" id="UP000188605">
    <property type="component" value="Unassembled WGS sequence"/>
</dbReference>
<proteinExistence type="predicted"/>
<comment type="caution">
    <text evidence="1">The sequence shown here is derived from an EMBL/GenBank/DDBJ whole genome shotgun (WGS) entry which is preliminary data.</text>
</comment>
<reference evidence="1" key="1">
    <citation type="submission" date="2016-08" db="EMBL/GenBank/DDBJ databases">
        <authorList>
            <person name="Ngugi D.K."/>
            <person name="Miyake S."/>
            <person name="Stingl U."/>
        </authorList>
    </citation>
    <scope>NUCLEOTIDE SEQUENCE</scope>
    <source>
        <strain evidence="1">SCG-B11WGA-EpuloA1</strain>
    </source>
</reference>
<keyword evidence="2" id="KW-1185">Reference proteome</keyword>
<evidence type="ECO:0000313" key="2">
    <source>
        <dbReference type="Proteomes" id="UP000188605"/>
    </source>
</evidence>
<evidence type="ECO:0000313" key="1">
    <source>
        <dbReference type="EMBL" id="ONI39795.1"/>
    </source>
</evidence>
<accession>A0ACC8XB47</accession>